<dbReference type="PANTHER" id="PTHR43861:SF1">
    <property type="entry name" value="TRANS-ACONITATE 2-METHYLTRANSFERASE"/>
    <property type="match status" value="1"/>
</dbReference>
<dbReference type="InterPro" id="IPR041698">
    <property type="entry name" value="Methyltransf_25"/>
</dbReference>
<name>A0A9D1U3Y1_9LACO</name>
<keyword evidence="1 4" id="KW-0489">Methyltransferase</keyword>
<dbReference type="EMBL" id="DXGK01000006">
    <property type="protein sequence ID" value="HIW69779.1"/>
    <property type="molecule type" value="Genomic_DNA"/>
</dbReference>
<dbReference type="GO" id="GO:0032259">
    <property type="term" value="P:methylation"/>
    <property type="evidence" value="ECO:0007669"/>
    <property type="project" value="UniProtKB-KW"/>
</dbReference>
<evidence type="ECO:0000256" key="1">
    <source>
        <dbReference type="ARBA" id="ARBA00022603"/>
    </source>
</evidence>
<reference evidence="4" key="1">
    <citation type="journal article" date="2021" name="PeerJ">
        <title>Extensive microbial diversity within the chicken gut microbiome revealed by metagenomics and culture.</title>
        <authorList>
            <person name="Gilroy R."/>
            <person name="Ravi A."/>
            <person name="Getino M."/>
            <person name="Pursley I."/>
            <person name="Horton D.L."/>
            <person name="Alikhan N.F."/>
            <person name="Baker D."/>
            <person name="Gharbi K."/>
            <person name="Hall N."/>
            <person name="Watson M."/>
            <person name="Adriaenssens E.M."/>
            <person name="Foster-Nyarko E."/>
            <person name="Jarju S."/>
            <person name="Secka A."/>
            <person name="Antonio M."/>
            <person name="Oren A."/>
            <person name="Chaudhuri R.R."/>
            <person name="La Ragione R."/>
            <person name="Hildebrand F."/>
            <person name="Pallen M.J."/>
        </authorList>
    </citation>
    <scope>NUCLEOTIDE SEQUENCE</scope>
    <source>
        <strain evidence="4">ChiHejej3B27-2180</strain>
    </source>
</reference>
<reference evidence="4" key="2">
    <citation type="submission" date="2021-04" db="EMBL/GenBank/DDBJ databases">
        <authorList>
            <person name="Gilroy R."/>
        </authorList>
    </citation>
    <scope>NUCLEOTIDE SEQUENCE</scope>
    <source>
        <strain evidence="4">ChiHejej3B27-2180</strain>
    </source>
</reference>
<gene>
    <name evidence="4" type="ORF">H9876_00115</name>
</gene>
<accession>A0A9D1U3Y1</accession>
<dbReference type="Pfam" id="PF13649">
    <property type="entry name" value="Methyltransf_25"/>
    <property type="match status" value="1"/>
</dbReference>
<dbReference type="Gene3D" id="3.40.50.150">
    <property type="entry name" value="Vaccinia Virus protein VP39"/>
    <property type="match status" value="1"/>
</dbReference>
<keyword evidence="2" id="KW-0808">Transferase</keyword>
<evidence type="ECO:0000259" key="3">
    <source>
        <dbReference type="Pfam" id="PF13649"/>
    </source>
</evidence>
<evidence type="ECO:0000256" key="2">
    <source>
        <dbReference type="ARBA" id="ARBA00022679"/>
    </source>
</evidence>
<evidence type="ECO:0000313" key="4">
    <source>
        <dbReference type="EMBL" id="HIW69779.1"/>
    </source>
</evidence>
<sequence>MAIYQSFAAIYDQLFDAEMYDQWVHFSEKRLSPKRPVVLDLAGGAGRFATLMAVRGWQMTDLDQSDEMLALASEHAAEKGVNVSLINGDMTALTGVGMFDAVTCYADSLNYLPTPVDVMQTLHQVYQHLNDDGTFLFDVITPYQTDQVYPGFMFNEATDDDRAFLMWQSFADDDVEYAVIHQLDIFDQMADGHYDRHSETHFERAYPLEWWQQELTAAGFTGIQVTADFGTTEPKEKTTRWFFECRRGGQDK</sequence>
<dbReference type="GO" id="GO:0008168">
    <property type="term" value="F:methyltransferase activity"/>
    <property type="evidence" value="ECO:0007669"/>
    <property type="project" value="UniProtKB-KW"/>
</dbReference>
<dbReference type="SUPFAM" id="SSF53335">
    <property type="entry name" value="S-adenosyl-L-methionine-dependent methyltransferases"/>
    <property type="match status" value="1"/>
</dbReference>
<feature type="domain" description="Methyltransferase" evidence="3">
    <location>
        <begin position="38"/>
        <end position="133"/>
    </location>
</feature>
<dbReference type="Proteomes" id="UP000886878">
    <property type="component" value="Unassembled WGS sequence"/>
</dbReference>
<dbReference type="PANTHER" id="PTHR43861">
    <property type="entry name" value="TRANS-ACONITATE 2-METHYLTRANSFERASE-RELATED"/>
    <property type="match status" value="1"/>
</dbReference>
<dbReference type="CDD" id="cd02440">
    <property type="entry name" value="AdoMet_MTases"/>
    <property type="match status" value="1"/>
</dbReference>
<proteinExistence type="predicted"/>
<dbReference type="AlphaFoldDB" id="A0A9D1U3Y1"/>
<comment type="caution">
    <text evidence="4">The sequence shown here is derived from an EMBL/GenBank/DDBJ whole genome shotgun (WGS) entry which is preliminary data.</text>
</comment>
<protein>
    <submittedName>
        <fullName evidence="4">Methyltransferase domain-containing protein</fullName>
    </submittedName>
</protein>
<dbReference type="Gene3D" id="2.20.25.110">
    <property type="entry name" value="S-adenosyl-L-methionine-dependent methyltransferases"/>
    <property type="match status" value="1"/>
</dbReference>
<organism evidence="4 5">
    <name type="scientific">Candidatus Limosilactobacillus merdipullorum</name>
    <dbReference type="NCBI Taxonomy" id="2838653"/>
    <lineage>
        <taxon>Bacteria</taxon>
        <taxon>Bacillati</taxon>
        <taxon>Bacillota</taxon>
        <taxon>Bacilli</taxon>
        <taxon>Lactobacillales</taxon>
        <taxon>Lactobacillaceae</taxon>
        <taxon>Limosilactobacillus</taxon>
    </lineage>
</organism>
<evidence type="ECO:0000313" key="5">
    <source>
        <dbReference type="Proteomes" id="UP000886878"/>
    </source>
</evidence>
<dbReference type="InterPro" id="IPR029063">
    <property type="entry name" value="SAM-dependent_MTases_sf"/>
</dbReference>